<dbReference type="InterPro" id="IPR010131">
    <property type="entry name" value="MdtP/NodT-like"/>
</dbReference>
<comment type="similarity">
    <text evidence="1">Belongs to the outer membrane factor (OMF) (TC 1.B.17) family.</text>
</comment>
<dbReference type="AlphaFoldDB" id="A0A7V2B2K9"/>
<evidence type="ECO:0000256" key="2">
    <source>
        <dbReference type="SAM" id="SignalP"/>
    </source>
</evidence>
<evidence type="ECO:0000313" key="3">
    <source>
        <dbReference type="EMBL" id="HER97154.1"/>
    </source>
</evidence>
<dbReference type="Gene3D" id="1.20.1600.10">
    <property type="entry name" value="Outer membrane efflux proteins (OEP)"/>
    <property type="match status" value="1"/>
</dbReference>
<keyword evidence="2" id="KW-0732">Signal</keyword>
<feature type="chain" id="PRO_5031280108" evidence="2">
    <location>
        <begin position="19"/>
        <end position="416"/>
    </location>
</feature>
<dbReference type="GO" id="GO:0015562">
    <property type="term" value="F:efflux transmembrane transporter activity"/>
    <property type="evidence" value="ECO:0007669"/>
    <property type="project" value="InterPro"/>
</dbReference>
<comment type="caution">
    <text evidence="3">The sequence shown here is derived from an EMBL/GenBank/DDBJ whole genome shotgun (WGS) entry which is preliminary data.</text>
</comment>
<feature type="signal peptide" evidence="2">
    <location>
        <begin position="1"/>
        <end position="18"/>
    </location>
</feature>
<dbReference type="Pfam" id="PF02321">
    <property type="entry name" value="OEP"/>
    <property type="match status" value="1"/>
</dbReference>
<organism evidence="3">
    <name type="scientific">Rhodothermus marinus</name>
    <name type="common">Rhodothermus obamensis</name>
    <dbReference type="NCBI Taxonomy" id="29549"/>
    <lineage>
        <taxon>Bacteria</taxon>
        <taxon>Pseudomonadati</taxon>
        <taxon>Rhodothermota</taxon>
        <taxon>Rhodothermia</taxon>
        <taxon>Rhodothermales</taxon>
        <taxon>Rhodothermaceae</taxon>
        <taxon>Rhodothermus</taxon>
    </lineage>
</organism>
<dbReference type="EMBL" id="DSGB01000006">
    <property type="protein sequence ID" value="HER97154.1"/>
    <property type="molecule type" value="Genomic_DNA"/>
</dbReference>
<dbReference type="PANTHER" id="PTHR30203">
    <property type="entry name" value="OUTER MEMBRANE CATION EFFLUX PROTEIN"/>
    <property type="match status" value="1"/>
</dbReference>
<evidence type="ECO:0000256" key="1">
    <source>
        <dbReference type="ARBA" id="ARBA00007613"/>
    </source>
</evidence>
<accession>A0A7V2B2K9</accession>
<protein>
    <submittedName>
        <fullName evidence="3">TolC family protein</fullName>
    </submittedName>
</protein>
<proteinExistence type="inferred from homology"/>
<dbReference type="PANTHER" id="PTHR30203:SF24">
    <property type="entry name" value="BLR4935 PROTEIN"/>
    <property type="match status" value="1"/>
</dbReference>
<dbReference type="InterPro" id="IPR003423">
    <property type="entry name" value="OMP_efflux"/>
</dbReference>
<reference evidence="3" key="1">
    <citation type="journal article" date="2020" name="mSystems">
        <title>Genome- and Community-Level Interaction Insights into Carbon Utilization and Element Cycling Functions of Hydrothermarchaeota in Hydrothermal Sediment.</title>
        <authorList>
            <person name="Zhou Z."/>
            <person name="Liu Y."/>
            <person name="Xu W."/>
            <person name="Pan J."/>
            <person name="Luo Z.H."/>
            <person name="Li M."/>
        </authorList>
    </citation>
    <scope>NUCLEOTIDE SEQUENCE [LARGE SCALE GENOMIC DNA]</scope>
    <source>
        <strain evidence="3">SpSt-143</strain>
    </source>
</reference>
<name>A0A7V2B2K9_RHOMR</name>
<dbReference type="SUPFAM" id="SSF56954">
    <property type="entry name" value="Outer membrane efflux proteins (OEP)"/>
    <property type="match status" value="1"/>
</dbReference>
<gene>
    <name evidence="3" type="ORF">ENO59_11735</name>
</gene>
<sequence>MVARYLCLWLLLVPSATAQLRPDTISLQALIQEALEANPALQASRLAAQAQRTRSVQARAWPDPALEIGYRPLALGGLDGAVPASFMLMQEVPFPGKKALESEAARLEAEAMTYEAASQALKLVYALRTTYYELYRLAETRRLIEAFWERLAAFAEAATVRYEVGQESQAAVLRLQLERHSLTQQLLALKEAWQAQFANLRQLTGRIDWPDTVALEAPALPTALPTAAIEEALRRHPEALALAFREQQARTELRRARREYWPDLVLGVGLMDMMNTPVTPLQDLGPRLGIRLGVVLPVQRPRRAAYIEETQLNAQRWAAQYTDLRNQLTSRFAALQSQFAAAQASLTLLEQTLLPAGRTTRESLLSAYTTGQASYLELLDAERALFELELQRLETFTRLLVMAAEADMVLGLLPQP</sequence>